<keyword evidence="2" id="KW-0378">Hydrolase</keyword>
<keyword evidence="3" id="KW-1185">Reference proteome</keyword>
<dbReference type="Pfam" id="PF12706">
    <property type="entry name" value="Lactamase_B_2"/>
    <property type="match status" value="1"/>
</dbReference>
<feature type="domain" description="Metallo-beta-lactamase" evidence="1">
    <location>
        <begin position="42"/>
        <end position="211"/>
    </location>
</feature>
<evidence type="ECO:0000259" key="1">
    <source>
        <dbReference type="Pfam" id="PF12706"/>
    </source>
</evidence>
<name>A0A4Y8L8V6_9BACT</name>
<evidence type="ECO:0000313" key="3">
    <source>
        <dbReference type="Proteomes" id="UP000297861"/>
    </source>
</evidence>
<dbReference type="AlphaFoldDB" id="A0A4Y8L8V6"/>
<protein>
    <submittedName>
        <fullName evidence="2">MBL fold metallo-hydrolase</fullName>
    </submittedName>
</protein>
<dbReference type="InterPro" id="IPR036866">
    <property type="entry name" value="RibonucZ/Hydroxyglut_hydro"/>
</dbReference>
<dbReference type="InterPro" id="IPR001279">
    <property type="entry name" value="Metallo-B-lactamas"/>
</dbReference>
<organism evidence="2 3">
    <name type="scientific">Dysgonomonas capnocytophagoides</name>
    <dbReference type="NCBI Taxonomy" id="45254"/>
    <lineage>
        <taxon>Bacteria</taxon>
        <taxon>Pseudomonadati</taxon>
        <taxon>Bacteroidota</taxon>
        <taxon>Bacteroidia</taxon>
        <taxon>Bacteroidales</taxon>
        <taxon>Dysgonomonadaceae</taxon>
        <taxon>Dysgonomonas</taxon>
    </lineage>
</organism>
<dbReference type="GO" id="GO:0016787">
    <property type="term" value="F:hydrolase activity"/>
    <property type="evidence" value="ECO:0007669"/>
    <property type="project" value="UniProtKB-KW"/>
</dbReference>
<evidence type="ECO:0000313" key="2">
    <source>
        <dbReference type="EMBL" id="TFD97490.1"/>
    </source>
</evidence>
<dbReference type="Proteomes" id="UP000297861">
    <property type="component" value="Unassembled WGS sequence"/>
</dbReference>
<sequence length="250" mass="28086">MKLHVLGSNSKGNCYLFESKSQVLILEAGLPLKDVKEALNFDLSRVAGCIISHLHSDHSKCAEDFIKNGIHIYANTETIDHITKGIDSSLTTRIYAPGRQGCQFSVGDFRIVPFSVKHDVPTFGFLIQHEEMGLCAFVTDTHYIPNTFKGLNQILIEANYEERILNENYIDGKIDNSRYQRVLRSHMSLETCVEALNKNDLKGVQNIVLIHLSPQNSDAKLFKSRVVEATGKNVHIALKGLVIDFNKEPF</sequence>
<dbReference type="RefSeq" id="WP_134435959.1">
    <property type="nucleotide sequence ID" value="NZ_SOML01000003.1"/>
</dbReference>
<dbReference type="Gene3D" id="3.60.15.10">
    <property type="entry name" value="Ribonuclease Z/Hydroxyacylglutathione hydrolase-like"/>
    <property type="match status" value="1"/>
</dbReference>
<dbReference type="PANTHER" id="PTHR47619:SF1">
    <property type="entry name" value="EXODEOXYRIBONUCLEASE WALJ"/>
    <property type="match status" value="1"/>
</dbReference>
<comment type="caution">
    <text evidence="2">The sequence shown here is derived from an EMBL/GenBank/DDBJ whole genome shotgun (WGS) entry which is preliminary data.</text>
</comment>
<dbReference type="InterPro" id="IPR052533">
    <property type="entry name" value="WalJ/YycJ-like"/>
</dbReference>
<dbReference type="EMBL" id="SOML01000003">
    <property type="protein sequence ID" value="TFD97490.1"/>
    <property type="molecule type" value="Genomic_DNA"/>
</dbReference>
<gene>
    <name evidence="2" type="ORF">E2605_07435</name>
</gene>
<dbReference type="OrthoDB" id="9781189at2"/>
<dbReference type="PANTHER" id="PTHR47619">
    <property type="entry name" value="METALLO-HYDROLASE YYCJ-RELATED"/>
    <property type="match status" value="1"/>
</dbReference>
<accession>A0A4Y8L8V6</accession>
<proteinExistence type="predicted"/>
<dbReference type="SUPFAM" id="SSF56281">
    <property type="entry name" value="Metallo-hydrolase/oxidoreductase"/>
    <property type="match status" value="1"/>
</dbReference>
<reference evidence="2 3" key="1">
    <citation type="submission" date="2019-03" db="EMBL/GenBank/DDBJ databases">
        <title>San Antonio Military Medical Center submission to MRSN (WRAIR), pending publication.</title>
        <authorList>
            <person name="Blyth D.M."/>
            <person name="Mccarthy S.L."/>
            <person name="Schall S.E."/>
            <person name="Stam J.A."/>
            <person name="Ong A.C."/>
            <person name="Mcgann P.T."/>
        </authorList>
    </citation>
    <scope>NUCLEOTIDE SEQUENCE [LARGE SCALE GENOMIC DNA]</scope>
    <source>
        <strain evidence="2 3">MRSN571793</strain>
    </source>
</reference>